<comment type="similarity">
    <text evidence="3">Belongs to the peptidase M50B family.</text>
</comment>
<feature type="transmembrane region" description="Helical" evidence="7">
    <location>
        <begin position="74"/>
        <end position="94"/>
    </location>
</feature>
<keyword evidence="5 7" id="KW-1133">Transmembrane helix</keyword>
<sequence>MQKRKMISYAGKILDFVLMLAVGWFSGIIIGKNMTSISSSLPFERLIIELIFLAVFGIIGFILHIIIHEAGHMVFGLLTGYSFVSFRIFSFMWVNDNGHIRFTRYKVNFAPGQCIMLPPSLDENNQIPYLLYNLGGVIFNILASIISLLILLVVGLNSLFGLICFIFLIMGILLAFSNGWPMITNSINNDGMNAFDIMHYPEAARAFWITLHISNRQQQGERLKEMPSSWFTLPSEESMKNGLVSSIAVYKCNRFVDERRFEEAAQLIDHLLSIDTGIVSIHRSILIAERTYIELITSNKEDLIENQFINEVFKIMKYLKNEPSIIRVLYAYNVLRRKNKNKAEQLKKKFEKVVSSYPYPQEAAAERELMQLVDEIASQKS</sequence>
<evidence type="ECO:0000256" key="4">
    <source>
        <dbReference type="ARBA" id="ARBA00022692"/>
    </source>
</evidence>
<feature type="transmembrane region" description="Helical" evidence="7">
    <location>
        <begin position="159"/>
        <end position="180"/>
    </location>
</feature>
<evidence type="ECO:0000313" key="10">
    <source>
        <dbReference type="Proteomes" id="UP000051841"/>
    </source>
</evidence>
<comment type="caution">
    <text evidence="9">The sequence shown here is derived from an EMBL/GenBank/DDBJ whole genome shotgun (WGS) entry which is preliminary data.</text>
</comment>
<protein>
    <recommendedName>
        <fullName evidence="8">Peptidase M50 domain-containing protein</fullName>
    </recommendedName>
</protein>
<proteinExistence type="inferred from homology"/>
<reference evidence="9 10" key="1">
    <citation type="journal article" date="2015" name="Genome Announc.">
        <title>Expanding the biotechnology potential of lactobacilli through comparative genomics of 213 strains and associated genera.</title>
        <authorList>
            <person name="Sun Z."/>
            <person name="Harris H.M."/>
            <person name="McCann A."/>
            <person name="Guo C."/>
            <person name="Argimon S."/>
            <person name="Zhang W."/>
            <person name="Yang X."/>
            <person name="Jeffery I.B."/>
            <person name="Cooney J.C."/>
            <person name="Kagawa T.F."/>
            <person name="Liu W."/>
            <person name="Song Y."/>
            <person name="Salvetti E."/>
            <person name="Wrobel A."/>
            <person name="Rasinkangas P."/>
            <person name="Parkhill J."/>
            <person name="Rea M.C."/>
            <person name="O'Sullivan O."/>
            <person name="Ritari J."/>
            <person name="Douillard F.P."/>
            <person name="Paul Ross R."/>
            <person name="Yang R."/>
            <person name="Briner A.E."/>
            <person name="Felis G.E."/>
            <person name="de Vos W.M."/>
            <person name="Barrangou R."/>
            <person name="Klaenhammer T.R."/>
            <person name="Caufield P.W."/>
            <person name="Cui Y."/>
            <person name="Zhang H."/>
            <person name="O'Toole P.W."/>
        </authorList>
    </citation>
    <scope>NUCLEOTIDE SEQUENCE [LARGE SCALE GENOMIC DNA]</scope>
    <source>
        <strain evidence="9 10">DSM 20405</strain>
    </source>
</reference>
<keyword evidence="6 7" id="KW-0472">Membrane</keyword>
<comment type="cofactor">
    <cofactor evidence="1">
        <name>Zn(2+)</name>
        <dbReference type="ChEBI" id="CHEBI:29105"/>
    </cofactor>
</comment>
<dbReference type="GO" id="GO:0006508">
    <property type="term" value="P:proteolysis"/>
    <property type="evidence" value="ECO:0007669"/>
    <property type="project" value="InterPro"/>
</dbReference>
<accession>A0A0R2HBU4</accession>
<evidence type="ECO:0000256" key="7">
    <source>
        <dbReference type="SAM" id="Phobius"/>
    </source>
</evidence>
<feature type="transmembrane region" description="Helical" evidence="7">
    <location>
        <begin position="129"/>
        <end position="152"/>
    </location>
</feature>
<comment type="subcellular location">
    <subcellularLocation>
        <location evidence="2">Membrane</location>
        <topology evidence="2">Multi-pass membrane protein</topology>
    </subcellularLocation>
</comment>
<dbReference type="InterPro" id="IPR008915">
    <property type="entry name" value="Peptidase_M50"/>
</dbReference>
<gene>
    <name evidence="9" type="ORF">IV49_GL002114</name>
</gene>
<dbReference type="Proteomes" id="UP000051841">
    <property type="component" value="Unassembled WGS sequence"/>
</dbReference>
<feature type="transmembrane region" description="Helical" evidence="7">
    <location>
        <begin position="12"/>
        <end position="31"/>
    </location>
</feature>
<evidence type="ECO:0000313" key="9">
    <source>
        <dbReference type="EMBL" id="KRN50465.1"/>
    </source>
</evidence>
<dbReference type="EMBL" id="JQBL01000009">
    <property type="protein sequence ID" value="KRN50465.1"/>
    <property type="molecule type" value="Genomic_DNA"/>
</dbReference>
<dbReference type="Pfam" id="PF02163">
    <property type="entry name" value="Peptidase_M50"/>
    <property type="match status" value="1"/>
</dbReference>
<evidence type="ECO:0000256" key="5">
    <source>
        <dbReference type="ARBA" id="ARBA00022989"/>
    </source>
</evidence>
<evidence type="ECO:0000256" key="2">
    <source>
        <dbReference type="ARBA" id="ARBA00004141"/>
    </source>
</evidence>
<evidence type="ECO:0000256" key="1">
    <source>
        <dbReference type="ARBA" id="ARBA00001947"/>
    </source>
</evidence>
<dbReference type="GO" id="GO:0016020">
    <property type="term" value="C:membrane"/>
    <property type="evidence" value="ECO:0007669"/>
    <property type="project" value="UniProtKB-SubCell"/>
</dbReference>
<feature type="domain" description="Peptidase M50" evidence="8">
    <location>
        <begin position="57"/>
        <end position="290"/>
    </location>
</feature>
<evidence type="ECO:0000256" key="6">
    <source>
        <dbReference type="ARBA" id="ARBA00023136"/>
    </source>
</evidence>
<organism evidence="9 10">
    <name type="scientific">Kandleria vitulina DSM 20405</name>
    <dbReference type="NCBI Taxonomy" id="1410657"/>
    <lineage>
        <taxon>Bacteria</taxon>
        <taxon>Bacillati</taxon>
        <taxon>Bacillota</taxon>
        <taxon>Erysipelotrichia</taxon>
        <taxon>Erysipelotrichales</taxon>
        <taxon>Coprobacillaceae</taxon>
        <taxon>Kandleria</taxon>
    </lineage>
</organism>
<keyword evidence="4 7" id="KW-0812">Transmembrane</keyword>
<evidence type="ECO:0000256" key="3">
    <source>
        <dbReference type="ARBA" id="ARBA00007931"/>
    </source>
</evidence>
<dbReference type="PATRIC" id="fig|1410657.5.peg.2184"/>
<feature type="transmembrane region" description="Helical" evidence="7">
    <location>
        <begin position="46"/>
        <end position="67"/>
    </location>
</feature>
<evidence type="ECO:0000259" key="8">
    <source>
        <dbReference type="Pfam" id="PF02163"/>
    </source>
</evidence>
<dbReference type="AlphaFoldDB" id="A0A0R2HBU4"/>
<name>A0A0R2HBU4_9FIRM</name>
<dbReference type="RefSeq" id="WP_031589094.1">
    <property type="nucleotide sequence ID" value="NZ_JNKN01000009.1"/>
</dbReference>
<keyword evidence="10" id="KW-1185">Reference proteome</keyword>